<evidence type="ECO:0000256" key="2">
    <source>
        <dbReference type="ARBA" id="ARBA00022448"/>
    </source>
</evidence>
<protein>
    <submittedName>
        <fullName evidence="8">Uncharacterized protein</fullName>
    </submittedName>
</protein>
<evidence type="ECO:0000256" key="4">
    <source>
        <dbReference type="ARBA" id="ARBA00022927"/>
    </source>
</evidence>
<evidence type="ECO:0000256" key="1">
    <source>
        <dbReference type="ARBA" id="ARBA00004167"/>
    </source>
</evidence>
<proteinExistence type="predicted"/>
<evidence type="ECO:0000256" key="5">
    <source>
        <dbReference type="ARBA" id="ARBA00022989"/>
    </source>
</evidence>
<dbReference type="STRING" id="1576480.XU08_C0001G0160"/>
<dbReference type="Gene3D" id="1.20.5.3310">
    <property type="match status" value="1"/>
</dbReference>
<dbReference type="EMBL" id="LDXK01000001">
    <property type="protein sequence ID" value="KRT67750.1"/>
    <property type="molecule type" value="Genomic_DNA"/>
</dbReference>
<comment type="subcellular location">
    <subcellularLocation>
        <location evidence="1">Membrane</location>
        <topology evidence="1">Single-pass membrane protein</topology>
    </subcellularLocation>
</comment>
<dbReference type="AlphaFoldDB" id="A0A0T5ZYG3"/>
<evidence type="ECO:0000313" key="8">
    <source>
        <dbReference type="EMBL" id="KRT67750.1"/>
    </source>
</evidence>
<keyword evidence="2" id="KW-0813">Transport</keyword>
<evidence type="ECO:0000313" key="9">
    <source>
        <dbReference type="Proteomes" id="UP000051297"/>
    </source>
</evidence>
<keyword evidence="6" id="KW-0811">Translocation</keyword>
<evidence type="ECO:0000256" key="6">
    <source>
        <dbReference type="ARBA" id="ARBA00023010"/>
    </source>
</evidence>
<keyword evidence="4" id="KW-0653">Protein transport</keyword>
<name>A0A0T5ZYG3_UNCKA</name>
<keyword evidence="3" id="KW-0812">Transmembrane</keyword>
<dbReference type="Proteomes" id="UP000051297">
    <property type="component" value="Unassembled WGS sequence"/>
</dbReference>
<sequence length="36" mass="3931">MSLLLLVFFGSRKVPEFIKGIAEGVSEFKKSAGSKE</sequence>
<gene>
    <name evidence="8" type="ORF">XU08_C0001G0160</name>
</gene>
<evidence type="ECO:0000256" key="7">
    <source>
        <dbReference type="ARBA" id="ARBA00023136"/>
    </source>
</evidence>
<dbReference type="InterPro" id="IPR003369">
    <property type="entry name" value="TatA/B/E"/>
</dbReference>
<comment type="caution">
    <text evidence="8">The sequence shown here is derived from an EMBL/GenBank/DDBJ whole genome shotgun (WGS) entry which is preliminary data.</text>
</comment>
<organism evidence="8 9">
    <name type="scientific">candidate division WWE3 bacterium CSP1-7</name>
    <dbReference type="NCBI Taxonomy" id="1576480"/>
    <lineage>
        <taxon>Bacteria</taxon>
        <taxon>Katanobacteria</taxon>
    </lineage>
</organism>
<keyword evidence="7" id="KW-0472">Membrane</keyword>
<keyword evidence="5" id="KW-1133">Transmembrane helix</keyword>
<dbReference type="Pfam" id="PF02416">
    <property type="entry name" value="TatA_B_E"/>
    <property type="match status" value="1"/>
</dbReference>
<evidence type="ECO:0000256" key="3">
    <source>
        <dbReference type="ARBA" id="ARBA00022692"/>
    </source>
</evidence>
<accession>A0A0T5ZYG3</accession>
<reference evidence="8 9" key="1">
    <citation type="submission" date="2015-05" db="EMBL/GenBank/DDBJ databases">
        <title>Critical biogeochemical functions in the subsurface are associated with bacteria from new phyla and little studied lineages.</title>
        <authorList>
            <person name="Hug L.A."/>
            <person name="Thomas B.C."/>
            <person name="Sharon I."/>
            <person name="Brown C.T."/>
            <person name="Sharma R."/>
            <person name="Hettich R.L."/>
            <person name="Wilkins M.J."/>
            <person name="Williams K.H."/>
            <person name="Singh A."/>
            <person name="Banfield J.F."/>
        </authorList>
    </citation>
    <scope>NUCLEOTIDE SEQUENCE [LARGE SCALE GENOMIC DNA]</scope>
    <source>
        <strain evidence="8">CSP1-7</strain>
    </source>
</reference>